<feature type="domain" description="CSN8/PSMD8/EIF3K" evidence="7">
    <location>
        <begin position="93"/>
        <end position="170"/>
    </location>
</feature>
<keyword evidence="4" id="KW-0736">Signalosome</keyword>
<dbReference type="GO" id="GO:0000338">
    <property type="term" value="P:protein deneddylation"/>
    <property type="evidence" value="ECO:0007669"/>
    <property type="project" value="InterPro"/>
</dbReference>
<reference evidence="9" key="1">
    <citation type="journal article" date="2019" name="Curr. Biol.">
        <title>Genome Sequence of Striga asiatica Provides Insight into the Evolution of Plant Parasitism.</title>
        <authorList>
            <person name="Yoshida S."/>
            <person name="Kim S."/>
            <person name="Wafula E.K."/>
            <person name="Tanskanen J."/>
            <person name="Kim Y.M."/>
            <person name="Honaas L."/>
            <person name="Yang Z."/>
            <person name="Spallek T."/>
            <person name="Conn C.E."/>
            <person name="Ichihashi Y."/>
            <person name="Cheong K."/>
            <person name="Cui S."/>
            <person name="Der J.P."/>
            <person name="Gundlach H."/>
            <person name="Jiao Y."/>
            <person name="Hori C."/>
            <person name="Ishida J.K."/>
            <person name="Kasahara H."/>
            <person name="Kiba T."/>
            <person name="Kim M.S."/>
            <person name="Koo N."/>
            <person name="Laohavisit A."/>
            <person name="Lee Y.H."/>
            <person name="Lumba S."/>
            <person name="McCourt P."/>
            <person name="Mortimer J.C."/>
            <person name="Mutuku J.M."/>
            <person name="Nomura T."/>
            <person name="Sasaki-Sekimoto Y."/>
            <person name="Seto Y."/>
            <person name="Wang Y."/>
            <person name="Wakatake T."/>
            <person name="Sakakibara H."/>
            <person name="Demura T."/>
            <person name="Yamaguchi S."/>
            <person name="Yoneyama K."/>
            <person name="Manabe R.I."/>
            <person name="Nelson D.C."/>
            <person name="Schulman A.H."/>
            <person name="Timko M.P."/>
            <person name="dePamphilis C.W."/>
            <person name="Choi D."/>
            <person name="Shirasu K."/>
        </authorList>
    </citation>
    <scope>NUCLEOTIDE SEQUENCE [LARGE SCALE GENOMIC DNA]</scope>
    <source>
        <strain evidence="9">cv. UVA1</strain>
    </source>
</reference>
<keyword evidence="5" id="KW-0539">Nucleus</keyword>
<dbReference type="InterPro" id="IPR033205">
    <property type="entry name" value="COP9_CSN8"/>
</dbReference>
<evidence type="ECO:0000256" key="6">
    <source>
        <dbReference type="SAM" id="MobiDB-lite"/>
    </source>
</evidence>
<dbReference type="PANTHER" id="PTHR13339">
    <property type="entry name" value="COP9 SIGNALOSOME COMPLEX SUBUNIT 8"/>
    <property type="match status" value="1"/>
</dbReference>
<dbReference type="EMBL" id="BKCP01004350">
    <property type="protein sequence ID" value="GER30438.1"/>
    <property type="molecule type" value="Genomic_DNA"/>
</dbReference>
<dbReference type="Pfam" id="PF10075">
    <property type="entry name" value="CSN8_PSD8_EIF3K"/>
    <property type="match status" value="2"/>
</dbReference>
<keyword evidence="3" id="KW-0963">Cytoplasm</keyword>
<evidence type="ECO:0000256" key="5">
    <source>
        <dbReference type="ARBA" id="ARBA00023242"/>
    </source>
</evidence>
<feature type="region of interest" description="Disordered" evidence="6">
    <location>
        <begin position="23"/>
        <end position="43"/>
    </location>
</feature>
<dbReference type="GO" id="GO:0008180">
    <property type="term" value="C:COP9 signalosome"/>
    <property type="evidence" value="ECO:0007669"/>
    <property type="project" value="UniProtKB-KW"/>
</dbReference>
<evidence type="ECO:0000256" key="2">
    <source>
        <dbReference type="ARBA" id="ARBA00004496"/>
    </source>
</evidence>
<keyword evidence="9" id="KW-1185">Reference proteome</keyword>
<proteinExistence type="predicted"/>
<dbReference type="GO" id="GO:0010387">
    <property type="term" value="P:COP9 signalosome assembly"/>
    <property type="evidence" value="ECO:0007669"/>
    <property type="project" value="InterPro"/>
</dbReference>
<comment type="caution">
    <text evidence="8">The sequence shown here is derived from an EMBL/GenBank/DDBJ whole genome shotgun (WGS) entry which is preliminary data.</text>
</comment>
<gene>
    <name evidence="8" type="ORF">STAS_06386</name>
</gene>
<dbReference type="Proteomes" id="UP000325081">
    <property type="component" value="Unassembled WGS sequence"/>
</dbReference>
<name>A0A5A7PCZ0_STRAF</name>
<evidence type="ECO:0000259" key="7">
    <source>
        <dbReference type="Pfam" id="PF10075"/>
    </source>
</evidence>
<evidence type="ECO:0000256" key="4">
    <source>
        <dbReference type="ARBA" id="ARBA00022790"/>
    </source>
</evidence>
<feature type="domain" description="CSN8/PSMD8/EIF3K" evidence="7">
    <location>
        <begin position="208"/>
        <end position="266"/>
    </location>
</feature>
<evidence type="ECO:0000256" key="1">
    <source>
        <dbReference type="ARBA" id="ARBA00004123"/>
    </source>
</evidence>
<evidence type="ECO:0000313" key="8">
    <source>
        <dbReference type="EMBL" id="GER30438.1"/>
    </source>
</evidence>
<organism evidence="8 9">
    <name type="scientific">Striga asiatica</name>
    <name type="common">Asiatic witchweed</name>
    <name type="synonym">Buchnera asiatica</name>
    <dbReference type="NCBI Taxonomy" id="4170"/>
    <lineage>
        <taxon>Eukaryota</taxon>
        <taxon>Viridiplantae</taxon>
        <taxon>Streptophyta</taxon>
        <taxon>Embryophyta</taxon>
        <taxon>Tracheophyta</taxon>
        <taxon>Spermatophyta</taxon>
        <taxon>Magnoliopsida</taxon>
        <taxon>eudicotyledons</taxon>
        <taxon>Gunneridae</taxon>
        <taxon>Pentapetalae</taxon>
        <taxon>asterids</taxon>
        <taxon>lamiids</taxon>
        <taxon>Lamiales</taxon>
        <taxon>Orobanchaceae</taxon>
        <taxon>Buchnereae</taxon>
        <taxon>Striga</taxon>
    </lineage>
</organism>
<dbReference type="InterPro" id="IPR033464">
    <property type="entry name" value="CSN8_PSD8_EIF3K"/>
</dbReference>
<evidence type="ECO:0000313" key="9">
    <source>
        <dbReference type="Proteomes" id="UP000325081"/>
    </source>
</evidence>
<dbReference type="OrthoDB" id="5351233at2759"/>
<dbReference type="GO" id="GO:0005737">
    <property type="term" value="C:cytoplasm"/>
    <property type="evidence" value="ECO:0007669"/>
    <property type="project" value="UniProtKB-SubCell"/>
</dbReference>
<protein>
    <submittedName>
        <fullName evidence="8">COP9 signalosome complex subunit 8</fullName>
    </submittedName>
</protein>
<dbReference type="AlphaFoldDB" id="A0A5A7PCZ0"/>
<comment type="subcellular location">
    <subcellularLocation>
        <location evidence="2">Cytoplasm</location>
    </subcellularLocation>
    <subcellularLocation>
        <location evidence="1">Nucleus</location>
    </subcellularLocation>
</comment>
<sequence length="290" mass="33026">MIHFVCARVKVNEMKEAAGVEKDLELTRPSQGSGKGSREEEEEEESSAAAAYLPLMDFSALNEAVAFKSYDRIAEICDSLMLQVASEGVAYQDEWPYAIHLLGHIYVNDINSARFLWKKVPSAVKVCQPEVSAVWKIGQKLWIKDYGGVHEAIREFNWTPQTREIVEAFSGCSMEIGKVLFWILWYNMKDHLSIDAQMNALYRRAIAEQLYTKRMFDLLLSAYSTISIQDTAVFLGMKEDDATNYALGHGWTVDPVTQMLTVQKQAVANEQKLDPSKLQRLTEYVFHLEH</sequence>
<accession>A0A5A7PCZ0</accession>
<evidence type="ECO:0000256" key="3">
    <source>
        <dbReference type="ARBA" id="ARBA00022490"/>
    </source>
</evidence>
<dbReference type="PANTHER" id="PTHR13339:SF0">
    <property type="entry name" value="COP9 SIGNALOSOME COMPLEX SUBUNIT 8"/>
    <property type="match status" value="1"/>
</dbReference>